<proteinExistence type="predicted"/>
<reference evidence="1 2" key="1">
    <citation type="submission" date="2018-03" db="EMBL/GenBank/DDBJ databases">
        <title>Diversity of phytobeneficial traits revealed by whole-genome analysis of worldwide-isolated phenazine-producing Pseudomonas spp.</title>
        <authorList>
            <person name="Biessy A."/>
            <person name="Novinscak A."/>
            <person name="Blom J."/>
            <person name="Leger G."/>
            <person name="Thomashow L.S."/>
            <person name="Cazorla F.M."/>
            <person name="Josic D."/>
            <person name="Filion M."/>
        </authorList>
    </citation>
    <scope>NUCLEOTIDE SEQUENCE [LARGE SCALE GENOMIC DNA]</scope>
    <source>
        <strain evidence="1 2">30B</strain>
    </source>
</reference>
<organism evidence="1 2">
    <name type="scientific">Pseudomonas synxantha</name>
    <dbReference type="NCBI Taxonomy" id="47883"/>
    <lineage>
        <taxon>Bacteria</taxon>
        <taxon>Pseudomonadati</taxon>
        <taxon>Pseudomonadota</taxon>
        <taxon>Gammaproteobacteria</taxon>
        <taxon>Pseudomonadales</taxon>
        <taxon>Pseudomonadaceae</taxon>
        <taxon>Pseudomonas</taxon>
    </lineage>
</organism>
<dbReference type="EMBL" id="CP027754">
    <property type="protein sequence ID" value="AZE54618.1"/>
    <property type="molecule type" value="Genomic_DNA"/>
</dbReference>
<accession>A0A3G7U7I1</accession>
<gene>
    <name evidence="1" type="ORF">C4K03_2463</name>
</gene>
<protein>
    <submittedName>
        <fullName evidence="1">Uncharacterized protein</fullName>
    </submittedName>
</protein>
<evidence type="ECO:0000313" key="2">
    <source>
        <dbReference type="Proteomes" id="UP000268696"/>
    </source>
</evidence>
<dbReference type="AlphaFoldDB" id="A0A3G7U7I1"/>
<dbReference type="Proteomes" id="UP000268696">
    <property type="component" value="Chromosome"/>
</dbReference>
<name>A0A3G7U7I1_9PSED</name>
<sequence length="120" mass="13401">MTRALLDPLLRGAGISLRLRHLNRDEERLVRYYRSLSDQDRDAVRCLLFAVKEISRSEPTSLRVTHPRQEPYAVVPHVRICAGGGRQVTAVPTATDISAELLCPAPRCCGGRGRRVVARL</sequence>
<evidence type="ECO:0000313" key="1">
    <source>
        <dbReference type="EMBL" id="AZE54618.1"/>
    </source>
</evidence>